<evidence type="ECO:0000256" key="5">
    <source>
        <dbReference type="SAM" id="Coils"/>
    </source>
</evidence>
<evidence type="ECO:0000313" key="8">
    <source>
        <dbReference type="EMBL" id="BCO28069.1"/>
    </source>
</evidence>
<comment type="subcellular location">
    <subcellularLocation>
        <location evidence="1">Cell outer membrane</location>
    </subcellularLocation>
</comment>
<feature type="coiled-coil region" evidence="5">
    <location>
        <begin position="157"/>
        <end position="186"/>
    </location>
</feature>
<dbReference type="PANTHER" id="PTHR30329">
    <property type="entry name" value="STATOR ELEMENT OF FLAGELLAR MOTOR COMPLEX"/>
    <property type="match status" value="1"/>
</dbReference>
<dbReference type="Proteomes" id="UP000824366">
    <property type="component" value="Chromosome"/>
</dbReference>
<accession>A0ABN6DAU7</accession>
<dbReference type="InterPro" id="IPR050330">
    <property type="entry name" value="Bact_OuterMem_StrucFunc"/>
</dbReference>
<proteinExistence type="predicted"/>
<dbReference type="InterPro" id="IPR025511">
    <property type="entry name" value="DUF4398"/>
</dbReference>
<dbReference type="PROSITE" id="PS51257">
    <property type="entry name" value="PROKAR_LIPOPROTEIN"/>
    <property type="match status" value="1"/>
</dbReference>
<keyword evidence="6" id="KW-0732">Signal</keyword>
<evidence type="ECO:0000259" key="7">
    <source>
        <dbReference type="PROSITE" id="PS51123"/>
    </source>
</evidence>
<sequence>MMKHIYTTPVLLAIAALISACGSIPNTTTLLDQTRSDYQQAQNDPTVARYAPMELKQAGDALEQANTVANHNGSVDNIDKLAYLAKQKIALTQEVAKQKAAEAEVANAGKARDQIRLDQRTNEANAANLSADQSKQAALLAQGAAAQAQRGTEIAQVDAAIAQRQAQEANARAAQLQAQLTDLAAQKTERGIVITLGDVLFGTDLARLNADGIRMAEKLATVLQQNPSRNVLVEGFADSTGAAAHNQALSERRGNAVRSALLDLGVAPERIAMRGYGESYPVAANDTVAHRQLNRRVEIILSDDSGKLMAR</sequence>
<keyword evidence="2 4" id="KW-0472">Membrane</keyword>
<evidence type="ECO:0000256" key="4">
    <source>
        <dbReference type="PROSITE-ProRule" id="PRU00473"/>
    </source>
</evidence>
<reference evidence="8 9" key="1">
    <citation type="journal article" date="2021" name="Microbiol. Spectr.">
        <title>A Single Bacterium Capable of Oxidation and Reduction of Iron at Circumneutral pH.</title>
        <authorList>
            <person name="Kato S."/>
            <person name="Ohkuma M."/>
        </authorList>
    </citation>
    <scope>NUCLEOTIDE SEQUENCE [LARGE SCALE GENOMIC DNA]</scope>
    <source>
        <strain evidence="8 9">MIZ03</strain>
    </source>
</reference>
<gene>
    <name evidence="8" type="ORF">MIZ03_2962</name>
</gene>
<feature type="domain" description="OmpA-like" evidence="7">
    <location>
        <begin position="188"/>
        <end position="305"/>
    </location>
</feature>
<dbReference type="PRINTS" id="PR01023">
    <property type="entry name" value="NAFLGMOTY"/>
</dbReference>
<dbReference type="InterPro" id="IPR006664">
    <property type="entry name" value="OMP_bac"/>
</dbReference>
<dbReference type="PANTHER" id="PTHR30329:SF21">
    <property type="entry name" value="LIPOPROTEIN YIAD-RELATED"/>
    <property type="match status" value="1"/>
</dbReference>
<name>A0ABN6DAU7_9BURK</name>
<dbReference type="PROSITE" id="PS51123">
    <property type="entry name" value="OMPA_2"/>
    <property type="match status" value="1"/>
</dbReference>
<keyword evidence="5" id="KW-0175">Coiled coil</keyword>
<dbReference type="EMBL" id="AP024238">
    <property type="protein sequence ID" value="BCO28069.1"/>
    <property type="molecule type" value="Genomic_DNA"/>
</dbReference>
<dbReference type="Pfam" id="PF00691">
    <property type="entry name" value="OmpA"/>
    <property type="match status" value="1"/>
</dbReference>
<evidence type="ECO:0000256" key="2">
    <source>
        <dbReference type="ARBA" id="ARBA00023136"/>
    </source>
</evidence>
<dbReference type="CDD" id="cd07185">
    <property type="entry name" value="OmpA_C-like"/>
    <property type="match status" value="1"/>
</dbReference>
<organism evidence="8 9">
    <name type="scientific">Rhodoferax lithotrophicus</name>
    <dbReference type="NCBI Taxonomy" id="2798804"/>
    <lineage>
        <taxon>Bacteria</taxon>
        <taxon>Pseudomonadati</taxon>
        <taxon>Pseudomonadota</taxon>
        <taxon>Betaproteobacteria</taxon>
        <taxon>Burkholderiales</taxon>
        <taxon>Comamonadaceae</taxon>
        <taxon>Rhodoferax</taxon>
    </lineage>
</organism>
<dbReference type="PRINTS" id="PR01021">
    <property type="entry name" value="OMPADOMAIN"/>
</dbReference>
<evidence type="ECO:0000256" key="3">
    <source>
        <dbReference type="ARBA" id="ARBA00023237"/>
    </source>
</evidence>
<evidence type="ECO:0000313" key="9">
    <source>
        <dbReference type="Proteomes" id="UP000824366"/>
    </source>
</evidence>
<evidence type="ECO:0000256" key="6">
    <source>
        <dbReference type="SAM" id="SignalP"/>
    </source>
</evidence>
<feature type="chain" id="PRO_5046845613" description="OmpA-like domain-containing protein" evidence="6">
    <location>
        <begin position="23"/>
        <end position="311"/>
    </location>
</feature>
<dbReference type="Pfam" id="PF14346">
    <property type="entry name" value="DUF4398"/>
    <property type="match status" value="1"/>
</dbReference>
<dbReference type="InterPro" id="IPR036737">
    <property type="entry name" value="OmpA-like_sf"/>
</dbReference>
<keyword evidence="9" id="KW-1185">Reference proteome</keyword>
<dbReference type="Gene3D" id="3.30.1330.60">
    <property type="entry name" value="OmpA-like domain"/>
    <property type="match status" value="1"/>
</dbReference>
<keyword evidence="3" id="KW-0998">Cell outer membrane</keyword>
<dbReference type="InterPro" id="IPR006665">
    <property type="entry name" value="OmpA-like"/>
</dbReference>
<protein>
    <recommendedName>
        <fullName evidence="7">OmpA-like domain-containing protein</fullName>
    </recommendedName>
</protein>
<evidence type="ECO:0000256" key="1">
    <source>
        <dbReference type="ARBA" id="ARBA00004442"/>
    </source>
</evidence>
<dbReference type="SUPFAM" id="SSF103088">
    <property type="entry name" value="OmpA-like"/>
    <property type="match status" value="1"/>
</dbReference>
<feature type="signal peptide" evidence="6">
    <location>
        <begin position="1"/>
        <end position="22"/>
    </location>
</feature>